<gene>
    <name evidence="1" type="ORF">GIB67_004695</name>
</gene>
<accession>A0A7J7P500</accession>
<evidence type="ECO:0000313" key="1">
    <source>
        <dbReference type="EMBL" id="KAF6174501.1"/>
    </source>
</evidence>
<dbReference type="Proteomes" id="UP000541444">
    <property type="component" value="Unassembled WGS sequence"/>
</dbReference>
<reference evidence="1 2" key="1">
    <citation type="journal article" date="2020" name="IScience">
        <title>Genome Sequencing of the Endangered Kingdonia uniflora (Circaeasteraceae, Ranunculales) Reveals Potential Mechanisms of Evolutionary Specialization.</title>
        <authorList>
            <person name="Sun Y."/>
            <person name="Deng T."/>
            <person name="Zhang A."/>
            <person name="Moore M.J."/>
            <person name="Landis J.B."/>
            <person name="Lin N."/>
            <person name="Zhang H."/>
            <person name="Zhang X."/>
            <person name="Huang J."/>
            <person name="Zhang X."/>
            <person name="Sun H."/>
            <person name="Wang H."/>
        </authorList>
    </citation>
    <scope>NUCLEOTIDE SEQUENCE [LARGE SCALE GENOMIC DNA]</scope>
    <source>
        <strain evidence="1">TB1705</strain>
        <tissue evidence="1">Leaf</tissue>
    </source>
</reference>
<organism evidence="1 2">
    <name type="scientific">Kingdonia uniflora</name>
    <dbReference type="NCBI Taxonomy" id="39325"/>
    <lineage>
        <taxon>Eukaryota</taxon>
        <taxon>Viridiplantae</taxon>
        <taxon>Streptophyta</taxon>
        <taxon>Embryophyta</taxon>
        <taxon>Tracheophyta</taxon>
        <taxon>Spermatophyta</taxon>
        <taxon>Magnoliopsida</taxon>
        <taxon>Ranunculales</taxon>
        <taxon>Circaeasteraceae</taxon>
        <taxon>Kingdonia</taxon>
    </lineage>
</organism>
<dbReference type="AlphaFoldDB" id="A0A7J7P500"/>
<sequence length="63" mass="7385">MNAFLIFSGPCFWHNASVSFCVVIRQLLYFESKKNSSRNQIREIAFSCIEIRYSLKTIPFTCK</sequence>
<protein>
    <submittedName>
        <fullName evidence="1">Uncharacterized protein</fullName>
    </submittedName>
</protein>
<proteinExistence type="predicted"/>
<name>A0A7J7P500_9MAGN</name>
<evidence type="ECO:0000313" key="2">
    <source>
        <dbReference type="Proteomes" id="UP000541444"/>
    </source>
</evidence>
<comment type="caution">
    <text evidence="1">The sequence shown here is derived from an EMBL/GenBank/DDBJ whole genome shotgun (WGS) entry which is preliminary data.</text>
</comment>
<dbReference type="EMBL" id="JACGCM010000262">
    <property type="protein sequence ID" value="KAF6174501.1"/>
    <property type="molecule type" value="Genomic_DNA"/>
</dbReference>
<keyword evidence="2" id="KW-1185">Reference proteome</keyword>